<protein>
    <submittedName>
        <fullName evidence="1">Uncharacterized protein</fullName>
    </submittedName>
</protein>
<reference evidence="1" key="1">
    <citation type="submission" date="2021-01" db="EMBL/GenBank/DDBJ databases">
        <authorList>
            <person name="Corre E."/>
            <person name="Pelletier E."/>
            <person name="Niang G."/>
            <person name="Scheremetjew M."/>
            <person name="Finn R."/>
            <person name="Kale V."/>
            <person name="Holt S."/>
            <person name="Cochrane G."/>
            <person name="Meng A."/>
            <person name="Brown T."/>
            <person name="Cohen L."/>
        </authorList>
    </citation>
    <scope>NUCLEOTIDE SEQUENCE</scope>
    <source>
        <strain evidence="1">UTEX LB 985</strain>
    </source>
</reference>
<organism evidence="1">
    <name type="scientific">Haptolina brevifila</name>
    <dbReference type="NCBI Taxonomy" id="156173"/>
    <lineage>
        <taxon>Eukaryota</taxon>
        <taxon>Haptista</taxon>
        <taxon>Haptophyta</taxon>
        <taxon>Prymnesiophyceae</taxon>
        <taxon>Prymnesiales</taxon>
        <taxon>Prymnesiaceae</taxon>
        <taxon>Haptolina</taxon>
    </lineage>
</organism>
<dbReference type="AlphaFoldDB" id="A0A7S2IQA0"/>
<gene>
    <name evidence="1" type="ORF">CBRE1094_LOCUS36203</name>
</gene>
<dbReference type="EMBL" id="HBGU01066392">
    <property type="protein sequence ID" value="CAD9525996.1"/>
    <property type="molecule type" value="Transcribed_RNA"/>
</dbReference>
<name>A0A7S2IQA0_9EUKA</name>
<dbReference type="Pfam" id="PF00300">
    <property type="entry name" value="His_Phos_1"/>
    <property type="match status" value="1"/>
</dbReference>
<dbReference type="PANTHER" id="PTHR10606:SF32">
    <property type="entry name" value="6-PHOSPHOFRUCTO-2-KINASE 1"/>
    <property type="match status" value="1"/>
</dbReference>
<dbReference type="GO" id="GO:0005829">
    <property type="term" value="C:cytosol"/>
    <property type="evidence" value="ECO:0007669"/>
    <property type="project" value="TreeGrafter"/>
</dbReference>
<evidence type="ECO:0000313" key="1">
    <source>
        <dbReference type="EMBL" id="CAD9525996.1"/>
    </source>
</evidence>
<accession>A0A7S2IQA0</accession>
<dbReference type="Gene3D" id="3.40.50.1240">
    <property type="entry name" value="Phosphoglycerate mutase-like"/>
    <property type="match status" value="1"/>
</dbReference>
<dbReference type="GO" id="GO:0005524">
    <property type="term" value="F:ATP binding"/>
    <property type="evidence" value="ECO:0007669"/>
    <property type="project" value="InterPro"/>
</dbReference>
<dbReference type="SUPFAM" id="SSF53254">
    <property type="entry name" value="Phosphoglycerate mutase-like"/>
    <property type="match status" value="1"/>
</dbReference>
<dbReference type="InterPro" id="IPR013078">
    <property type="entry name" value="His_Pase_superF_clade-1"/>
</dbReference>
<dbReference type="InterPro" id="IPR003094">
    <property type="entry name" value="6Pfruct_kin"/>
</dbReference>
<sequence>MSHLVSLLHTIHLFPRKICILLAGESENDRNRIRGGDTELSDEGKRYSAAVCELVRSRGCLAQGAPLVLSGTLRRYQQMVGELQRTEADASGEKNDSGWARSTCVQLKALNELCFGSLEQLAGGKLRQSFPDEFASRAKDPLRYRYPGVGGESYMDRKTRSKLVSMPIAPPLLASPIITIHKVVTSSSPAGCHVQLP</sequence>
<dbReference type="GO" id="GO:0003873">
    <property type="term" value="F:6-phosphofructo-2-kinase activity"/>
    <property type="evidence" value="ECO:0007669"/>
    <property type="project" value="TreeGrafter"/>
</dbReference>
<dbReference type="PANTHER" id="PTHR10606">
    <property type="entry name" value="6-PHOSPHOFRUCTO-2-KINASE/FRUCTOSE-2,6-BISPHOSPHATASE"/>
    <property type="match status" value="1"/>
</dbReference>
<dbReference type="InterPro" id="IPR029033">
    <property type="entry name" value="His_PPase_superfam"/>
</dbReference>
<proteinExistence type="predicted"/>
<dbReference type="GO" id="GO:0006003">
    <property type="term" value="P:fructose 2,6-bisphosphate metabolic process"/>
    <property type="evidence" value="ECO:0007669"/>
    <property type="project" value="InterPro"/>
</dbReference>